<dbReference type="PANTHER" id="PTHR10367:SF17">
    <property type="entry name" value="MRNA-CAPPING ENZYME"/>
    <property type="match status" value="1"/>
</dbReference>
<dbReference type="Gene3D" id="3.30.470.30">
    <property type="entry name" value="DNA ligase/mRNA capping enzyme"/>
    <property type="match status" value="1"/>
</dbReference>
<accession>A0A2P6TTR6</accession>
<keyword evidence="6 13" id="KW-0547">Nucleotide-binding</keyword>
<evidence type="ECO:0000256" key="5">
    <source>
        <dbReference type="ARBA" id="ARBA00022695"/>
    </source>
</evidence>
<feature type="compositionally biased region" description="Low complexity" evidence="14">
    <location>
        <begin position="1"/>
        <end position="10"/>
    </location>
</feature>
<dbReference type="Gene3D" id="2.40.50.140">
    <property type="entry name" value="Nucleic acid-binding proteins"/>
    <property type="match status" value="1"/>
</dbReference>
<evidence type="ECO:0000256" key="11">
    <source>
        <dbReference type="PIRSR" id="PIRSR036958-1"/>
    </source>
</evidence>
<sequence>MKRAADGAAAGEEEAKRLAMEGHQGRPVPPVGGAAAEEERPAEDKQDDELDDFGIPRGWRECPCVGRPVDRFVPMKVPLGARFDAHIVPEQRFNIDAALEEAHAALVKANYLVDVDERDAAGRQVLDENGRPKRVRMVPPIALVIDLTRSSRYYDPQNWLDRGVKYVKIPCQGRGQVPQPEAVTDLVFEMFQYLQECPTGVALIHCTHGFNRTGYMIASYLARVHGKSMPRALEMFTKARPPGIYKHYYIRHLFRYYHERLPSGFPFPAQPPWKAGDSPEHEEDEEVEGSGSGPGPEDPHAEKHHDDVIGEQVNLPEEAFLRGRVMDAILGPDPYRNRVWLPGSQPVSLDASNKTLLEERPYWVTWKADGTRYMLVLMRWGTYLIDRKFAIRRVQMRWPTPLKPGQQAKGPVGPPHHLTILDGEMVVDENMAEDRWDRRFLAYDMVMCNGHSLVDRPWMERFKLIESEVIKPRNVEKHKIQTGQWQYHYQYDKEAFHVRRKEFWPLTKADSLIEKFIPQLSHEADGLIFQATQDPYVPGTCNELLKWKFAHMNSVDFRLRRHPQRGWMLELLETRRGKALPDGKKPGYHELEGARVEFPEGQDPELYDLRIIECSWDPVKQVWLFMRERKDKEMPNATHVFESVQRSIEDNIKEDELLAYIQQVLQLPLYDRDTGRAQGAAQLPQ</sequence>
<evidence type="ECO:0000256" key="7">
    <source>
        <dbReference type="ARBA" id="ARBA00023042"/>
    </source>
</evidence>
<keyword evidence="17" id="KW-1185">Reference proteome</keyword>
<feature type="domain" description="Tyrosine specific protein phosphatases" evidence="15">
    <location>
        <begin position="181"/>
        <end position="241"/>
    </location>
</feature>
<name>A0A2P6TTR6_CHLSO</name>
<dbReference type="InterPro" id="IPR000340">
    <property type="entry name" value="Dual-sp_phosphatase_cat-dom"/>
</dbReference>
<feature type="active site" description="Phosphocysteine intermediate" evidence="11">
    <location>
        <position position="206"/>
    </location>
</feature>
<dbReference type="Pfam" id="PF00782">
    <property type="entry name" value="DSPc"/>
    <property type="match status" value="1"/>
</dbReference>
<comment type="catalytic activity">
    <reaction evidence="10">
        <text>a 5'-end diphospho-ribonucleoside in mRNA + GTP + H(+) = a 5'-end (5'-triphosphoguanosine)-ribonucleoside in mRNA + diphosphate</text>
        <dbReference type="Rhea" id="RHEA:67012"/>
        <dbReference type="Rhea" id="RHEA-COMP:17165"/>
        <dbReference type="Rhea" id="RHEA-COMP:17166"/>
        <dbReference type="ChEBI" id="CHEBI:15378"/>
        <dbReference type="ChEBI" id="CHEBI:33019"/>
        <dbReference type="ChEBI" id="CHEBI:37565"/>
        <dbReference type="ChEBI" id="CHEBI:167616"/>
        <dbReference type="ChEBI" id="CHEBI:167617"/>
        <dbReference type="EC" id="2.7.7.50"/>
    </reaction>
    <physiologicalReaction direction="left-to-right" evidence="10">
        <dbReference type="Rhea" id="RHEA:67013"/>
    </physiologicalReaction>
</comment>
<keyword evidence="4" id="KW-0808">Transferase</keyword>
<dbReference type="Pfam" id="PF01331">
    <property type="entry name" value="mRNA_cap_enzyme"/>
    <property type="match status" value="1"/>
</dbReference>
<feature type="region of interest" description="Disordered" evidence="14">
    <location>
        <begin position="1"/>
        <end position="49"/>
    </location>
</feature>
<keyword evidence="5" id="KW-0548">Nucleotidyltransferase</keyword>
<protein>
    <recommendedName>
        <fullName evidence="2">mRNA guanylyltransferase</fullName>
        <ecNumber evidence="2">2.7.7.50</ecNumber>
    </recommendedName>
</protein>
<dbReference type="InterPro" id="IPR001339">
    <property type="entry name" value="mRNA_cap_enzyme_adenylation"/>
</dbReference>
<dbReference type="GO" id="GO:0006370">
    <property type="term" value="P:7-methylguanosine mRNA capping"/>
    <property type="evidence" value="ECO:0007669"/>
    <property type="project" value="UniProtKB-KW"/>
</dbReference>
<evidence type="ECO:0000256" key="2">
    <source>
        <dbReference type="ARBA" id="ARBA00012475"/>
    </source>
</evidence>
<feature type="binding site" evidence="13">
    <location>
        <begin position="422"/>
        <end position="424"/>
    </location>
    <ligand>
        <name>GTP</name>
        <dbReference type="ChEBI" id="CHEBI:37565"/>
    </ligand>
</feature>
<evidence type="ECO:0000256" key="13">
    <source>
        <dbReference type="PIRSR" id="PIRSR036958-3"/>
    </source>
</evidence>
<dbReference type="InterPro" id="IPR013846">
    <property type="entry name" value="mRNA_cap_enzyme_C"/>
</dbReference>
<evidence type="ECO:0000256" key="8">
    <source>
        <dbReference type="ARBA" id="ARBA00023134"/>
    </source>
</evidence>
<dbReference type="GO" id="GO:0005524">
    <property type="term" value="F:ATP binding"/>
    <property type="evidence" value="ECO:0007669"/>
    <property type="project" value="InterPro"/>
</dbReference>
<dbReference type="InterPro" id="IPR000387">
    <property type="entry name" value="Tyr_Pase_dom"/>
</dbReference>
<dbReference type="OrthoDB" id="200924at2759"/>
<evidence type="ECO:0000256" key="3">
    <source>
        <dbReference type="ARBA" id="ARBA00022664"/>
    </source>
</evidence>
<comment type="caution">
    <text evidence="16">The sequence shown here is derived from an EMBL/GenBank/DDBJ whole genome shotgun (WGS) entry which is preliminary data.</text>
</comment>
<dbReference type="InterPro" id="IPR017074">
    <property type="entry name" value="mRNA_cap_enz_bifunc"/>
</dbReference>
<evidence type="ECO:0000256" key="10">
    <source>
        <dbReference type="ARBA" id="ARBA00044624"/>
    </source>
</evidence>
<dbReference type="Gene3D" id="3.90.190.10">
    <property type="entry name" value="Protein tyrosine phosphatase superfamily"/>
    <property type="match status" value="1"/>
</dbReference>
<dbReference type="PROSITE" id="PS00383">
    <property type="entry name" value="TYR_PHOSPHATASE_1"/>
    <property type="match status" value="1"/>
</dbReference>
<feature type="binding site" evidence="13">
    <location>
        <begin position="546"/>
        <end position="548"/>
    </location>
    <ligand>
        <name>GTP</name>
        <dbReference type="ChEBI" id="CHEBI:37565"/>
    </ligand>
</feature>
<keyword evidence="8 13" id="KW-0342">GTP-binding</keyword>
<feature type="region of interest" description="Disordered" evidence="14">
    <location>
        <begin position="268"/>
        <end position="305"/>
    </location>
</feature>
<gene>
    <name evidence="16" type="ORF">C2E21_4004</name>
</gene>
<keyword evidence="9" id="KW-0539">Nucleus</keyword>
<keyword evidence="3" id="KW-0507">mRNA processing</keyword>
<dbReference type="GO" id="GO:0005525">
    <property type="term" value="F:GTP binding"/>
    <property type="evidence" value="ECO:0007669"/>
    <property type="project" value="UniProtKB-KW"/>
</dbReference>
<dbReference type="AlphaFoldDB" id="A0A2P6TTR6"/>
<dbReference type="GO" id="GO:0004484">
    <property type="term" value="F:mRNA guanylyltransferase activity"/>
    <property type="evidence" value="ECO:0007669"/>
    <property type="project" value="UniProtKB-EC"/>
</dbReference>
<comment type="subcellular location">
    <subcellularLocation>
        <location evidence="1">Nucleus</location>
    </subcellularLocation>
</comment>
<dbReference type="PROSITE" id="PS50056">
    <property type="entry name" value="TYR_PHOSPHATASE_2"/>
    <property type="match status" value="1"/>
</dbReference>
<dbReference type="STRING" id="3076.A0A2P6TTR6"/>
<dbReference type="PANTHER" id="PTHR10367">
    <property type="entry name" value="MRNA-CAPPING ENZYME"/>
    <property type="match status" value="1"/>
</dbReference>
<evidence type="ECO:0000313" key="16">
    <source>
        <dbReference type="EMBL" id="PRW57461.1"/>
    </source>
</evidence>
<dbReference type="SUPFAM" id="SSF56091">
    <property type="entry name" value="DNA ligase/mRNA capping enzyme, catalytic domain"/>
    <property type="match status" value="1"/>
</dbReference>
<keyword evidence="7" id="KW-0506">mRNA capping</keyword>
<dbReference type="InterPro" id="IPR012340">
    <property type="entry name" value="NA-bd_OB-fold"/>
</dbReference>
<dbReference type="CDD" id="cd07895">
    <property type="entry name" value="Adenylation_mRNA_capping"/>
    <property type="match status" value="1"/>
</dbReference>
<feature type="active site" description="N6-GMP-lysine intermediate" evidence="12">
    <location>
        <position position="367"/>
    </location>
</feature>
<evidence type="ECO:0000256" key="9">
    <source>
        <dbReference type="ARBA" id="ARBA00023242"/>
    </source>
</evidence>
<evidence type="ECO:0000256" key="1">
    <source>
        <dbReference type="ARBA" id="ARBA00004123"/>
    </source>
</evidence>
<dbReference type="Pfam" id="PF03919">
    <property type="entry name" value="mRNA_cap_C"/>
    <property type="match status" value="1"/>
</dbReference>
<dbReference type="EMBL" id="LHPG02000007">
    <property type="protein sequence ID" value="PRW57461.1"/>
    <property type="molecule type" value="Genomic_DNA"/>
</dbReference>
<dbReference type="PIRSF" id="PIRSF036958">
    <property type="entry name" value="mRNA_capping_HCE"/>
    <property type="match status" value="1"/>
</dbReference>
<reference evidence="16 17" key="1">
    <citation type="journal article" date="2018" name="Plant J.">
        <title>Genome sequences of Chlorella sorokiniana UTEX 1602 and Micractinium conductrix SAG 241.80: implications to maltose excretion by a green alga.</title>
        <authorList>
            <person name="Arriola M.B."/>
            <person name="Velmurugan N."/>
            <person name="Zhang Y."/>
            <person name="Plunkett M.H."/>
            <person name="Hondzo H."/>
            <person name="Barney B.M."/>
        </authorList>
    </citation>
    <scope>NUCLEOTIDE SEQUENCE [LARGE SCALE GENOMIC DNA]</scope>
    <source>
        <strain evidence="17">UTEX 1602</strain>
    </source>
</reference>
<dbReference type="CDD" id="cd14502">
    <property type="entry name" value="RNA_5'-triphosphatase"/>
    <property type="match status" value="1"/>
</dbReference>
<proteinExistence type="predicted"/>
<evidence type="ECO:0000256" key="6">
    <source>
        <dbReference type="ARBA" id="ARBA00022741"/>
    </source>
</evidence>
<dbReference type="SUPFAM" id="SSF52799">
    <property type="entry name" value="(Phosphotyrosine protein) phosphatases II"/>
    <property type="match status" value="1"/>
</dbReference>
<feature type="binding site" evidence="13">
    <location>
        <position position="372"/>
    </location>
    <ligand>
        <name>GTP</name>
        <dbReference type="ChEBI" id="CHEBI:37565"/>
    </ligand>
</feature>
<dbReference type="InterPro" id="IPR016130">
    <property type="entry name" value="Tyr_Pase_AS"/>
</dbReference>
<evidence type="ECO:0000256" key="12">
    <source>
        <dbReference type="PIRSR" id="PIRSR036958-2"/>
    </source>
</evidence>
<dbReference type="Proteomes" id="UP000239899">
    <property type="component" value="Unassembled WGS sequence"/>
</dbReference>
<dbReference type="SUPFAM" id="SSF50249">
    <property type="entry name" value="Nucleic acid-binding proteins"/>
    <property type="match status" value="1"/>
</dbReference>
<feature type="binding site" evidence="13">
    <location>
        <position position="387"/>
    </location>
    <ligand>
        <name>GTP</name>
        <dbReference type="ChEBI" id="CHEBI:37565"/>
    </ligand>
</feature>
<dbReference type="InterPro" id="IPR051029">
    <property type="entry name" value="mRNA_Capping_Enz/RNA_Phosphat"/>
</dbReference>
<dbReference type="GO" id="GO:0005634">
    <property type="term" value="C:nucleus"/>
    <property type="evidence" value="ECO:0007669"/>
    <property type="project" value="UniProtKB-SubCell"/>
</dbReference>
<organism evidence="16 17">
    <name type="scientific">Chlorella sorokiniana</name>
    <name type="common">Freshwater green alga</name>
    <dbReference type="NCBI Taxonomy" id="3076"/>
    <lineage>
        <taxon>Eukaryota</taxon>
        <taxon>Viridiplantae</taxon>
        <taxon>Chlorophyta</taxon>
        <taxon>core chlorophytes</taxon>
        <taxon>Trebouxiophyceae</taxon>
        <taxon>Chlorellales</taxon>
        <taxon>Chlorellaceae</taxon>
        <taxon>Chlorella clade</taxon>
        <taxon>Chlorella</taxon>
    </lineage>
</organism>
<feature type="compositionally biased region" description="Basic and acidic residues" evidence="14">
    <location>
        <begin position="13"/>
        <end position="24"/>
    </location>
</feature>
<dbReference type="EC" id="2.7.7.50" evidence="2"/>
<evidence type="ECO:0000256" key="14">
    <source>
        <dbReference type="SAM" id="MobiDB-lite"/>
    </source>
</evidence>
<evidence type="ECO:0000256" key="4">
    <source>
        <dbReference type="ARBA" id="ARBA00022679"/>
    </source>
</evidence>
<dbReference type="GO" id="GO:0140818">
    <property type="term" value="F:mRNA 5'-triphosphate monophosphatase activity"/>
    <property type="evidence" value="ECO:0007669"/>
    <property type="project" value="InterPro"/>
</dbReference>
<evidence type="ECO:0000259" key="15">
    <source>
        <dbReference type="PROSITE" id="PS50056"/>
    </source>
</evidence>
<evidence type="ECO:0000313" key="17">
    <source>
        <dbReference type="Proteomes" id="UP000239899"/>
    </source>
</evidence>
<dbReference type="InterPro" id="IPR029021">
    <property type="entry name" value="Prot-tyrosine_phosphatase-like"/>
</dbReference>
<feature type="binding site" evidence="13">
    <location>
        <begin position="627"/>
        <end position="632"/>
    </location>
    <ligand>
        <name>GTP</name>
        <dbReference type="ChEBI" id="CHEBI:37565"/>
    </ligand>
</feature>